<keyword evidence="3" id="KW-0862">Zinc</keyword>
<evidence type="ECO:0000256" key="7">
    <source>
        <dbReference type="ARBA" id="ARBA00023242"/>
    </source>
</evidence>
<proteinExistence type="predicted"/>
<evidence type="ECO:0000313" key="10">
    <source>
        <dbReference type="EMBL" id="JAD81635.1"/>
    </source>
</evidence>
<feature type="region of interest" description="Disordered" evidence="8">
    <location>
        <begin position="15"/>
        <end position="49"/>
    </location>
</feature>
<keyword evidence="6" id="KW-0804">Transcription</keyword>
<keyword evidence="1" id="KW-0479">Metal-binding</keyword>
<organism evidence="10">
    <name type="scientific">Arundo donax</name>
    <name type="common">Giant reed</name>
    <name type="synonym">Donax arundinaceus</name>
    <dbReference type="NCBI Taxonomy" id="35708"/>
    <lineage>
        <taxon>Eukaryota</taxon>
        <taxon>Viridiplantae</taxon>
        <taxon>Streptophyta</taxon>
        <taxon>Embryophyta</taxon>
        <taxon>Tracheophyta</taxon>
        <taxon>Spermatophyta</taxon>
        <taxon>Magnoliopsida</taxon>
        <taxon>Liliopsida</taxon>
        <taxon>Poales</taxon>
        <taxon>Poaceae</taxon>
        <taxon>PACMAD clade</taxon>
        <taxon>Arundinoideae</taxon>
        <taxon>Arundineae</taxon>
        <taxon>Arundo</taxon>
    </lineage>
</organism>
<evidence type="ECO:0000259" key="9">
    <source>
        <dbReference type="Pfam" id="PF02701"/>
    </source>
</evidence>
<evidence type="ECO:0000256" key="8">
    <source>
        <dbReference type="SAM" id="MobiDB-lite"/>
    </source>
</evidence>
<dbReference type="EMBL" id="GBRH01216260">
    <property type="protein sequence ID" value="JAD81635.1"/>
    <property type="molecule type" value="Transcribed_RNA"/>
</dbReference>
<keyword evidence="4" id="KW-0805">Transcription regulation</keyword>
<sequence>MYTSCSQLCRSKREQSIGHNATASTTAMEAPPLHHAPVPTPMLAPPAPSQLHDDAVTAAEALQQAAAAAHARMIQNTPPAAEAAVGREQCPRCASGDTKVCYYNNFNTAQPRHCCH</sequence>
<feature type="compositionally biased region" description="Polar residues" evidence="8">
    <location>
        <begin position="17"/>
        <end position="27"/>
    </location>
</feature>
<reference evidence="10" key="2">
    <citation type="journal article" date="2015" name="Data Brief">
        <title>Shoot transcriptome of the giant reed, Arundo donax.</title>
        <authorList>
            <person name="Barrero R.A."/>
            <person name="Guerrero F.D."/>
            <person name="Moolhuijzen P."/>
            <person name="Goolsby J.A."/>
            <person name="Tidwell J."/>
            <person name="Bellgard S.E."/>
            <person name="Bellgard M.I."/>
        </authorList>
    </citation>
    <scope>NUCLEOTIDE SEQUENCE</scope>
    <source>
        <tissue evidence="10">Shoot tissue taken approximately 20 cm above the soil surface</tissue>
    </source>
</reference>
<dbReference type="InterPro" id="IPR045174">
    <property type="entry name" value="Dof"/>
</dbReference>
<dbReference type="GO" id="GO:0003700">
    <property type="term" value="F:DNA-binding transcription factor activity"/>
    <property type="evidence" value="ECO:0007669"/>
    <property type="project" value="InterPro"/>
</dbReference>
<dbReference type="PANTHER" id="PTHR31089:SF82">
    <property type="entry name" value="DOF-TYPE DOMAIN-CONTAINING PROTEIN"/>
    <property type="match status" value="1"/>
</dbReference>
<evidence type="ECO:0000256" key="3">
    <source>
        <dbReference type="ARBA" id="ARBA00022833"/>
    </source>
</evidence>
<keyword evidence="7" id="KW-0539">Nucleus</keyword>
<keyword evidence="2" id="KW-0863">Zinc-finger</keyword>
<dbReference type="GO" id="GO:0003677">
    <property type="term" value="F:DNA binding"/>
    <property type="evidence" value="ECO:0007669"/>
    <property type="project" value="UniProtKB-KW"/>
</dbReference>
<protein>
    <recommendedName>
        <fullName evidence="9">Dof-type domain-containing protein</fullName>
    </recommendedName>
</protein>
<evidence type="ECO:0000256" key="2">
    <source>
        <dbReference type="ARBA" id="ARBA00022771"/>
    </source>
</evidence>
<evidence type="ECO:0000256" key="4">
    <source>
        <dbReference type="ARBA" id="ARBA00023015"/>
    </source>
</evidence>
<feature type="domain" description="Dof-type" evidence="9">
    <location>
        <begin position="88"/>
        <end position="116"/>
    </location>
</feature>
<feature type="compositionally biased region" description="Pro residues" evidence="8">
    <location>
        <begin position="38"/>
        <end position="48"/>
    </location>
</feature>
<dbReference type="Pfam" id="PF02701">
    <property type="entry name" value="Zn_ribbon_Dof"/>
    <property type="match status" value="1"/>
</dbReference>
<name>A0A0A9D7M3_ARUDO</name>
<dbReference type="PANTHER" id="PTHR31089">
    <property type="entry name" value="CYCLIC DOF FACTOR 2"/>
    <property type="match status" value="1"/>
</dbReference>
<accession>A0A0A9D7M3</accession>
<dbReference type="InterPro" id="IPR003851">
    <property type="entry name" value="Znf_Dof"/>
</dbReference>
<evidence type="ECO:0000256" key="1">
    <source>
        <dbReference type="ARBA" id="ARBA00022723"/>
    </source>
</evidence>
<dbReference type="GO" id="GO:0008270">
    <property type="term" value="F:zinc ion binding"/>
    <property type="evidence" value="ECO:0007669"/>
    <property type="project" value="UniProtKB-KW"/>
</dbReference>
<evidence type="ECO:0000256" key="5">
    <source>
        <dbReference type="ARBA" id="ARBA00023125"/>
    </source>
</evidence>
<reference evidence="10" key="1">
    <citation type="submission" date="2014-09" db="EMBL/GenBank/DDBJ databases">
        <authorList>
            <person name="Magalhaes I.L.F."/>
            <person name="Oliveira U."/>
            <person name="Santos F.R."/>
            <person name="Vidigal T.H.D.A."/>
            <person name="Brescovit A.D."/>
            <person name="Santos A.J."/>
        </authorList>
    </citation>
    <scope>NUCLEOTIDE SEQUENCE</scope>
    <source>
        <tissue evidence="10">Shoot tissue taken approximately 20 cm above the soil surface</tissue>
    </source>
</reference>
<dbReference type="AlphaFoldDB" id="A0A0A9D7M3"/>
<evidence type="ECO:0000256" key="6">
    <source>
        <dbReference type="ARBA" id="ARBA00023163"/>
    </source>
</evidence>
<keyword evidence="5" id="KW-0238">DNA-binding</keyword>